<proteinExistence type="predicted"/>
<dbReference type="EMBL" id="BAAAHH010000017">
    <property type="protein sequence ID" value="GAA0956350.1"/>
    <property type="molecule type" value="Genomic_DNA"/>
</dbReference>
<sequence>MTREHDSHANTLALRCTPHLVGDSSVHLRLFTDETCGAWWDLQKRTRRGGPEQVPYSIITTVLRALTGGYVHLDKSCRFLASKETISDATLLRMFTLLEAVALGENIDAGVLRPSTHLARLIADTPEQQMHLAEFLAPRSGQQPIIPDWVYETITWDLAGQLASQPFTVTQLHPLRKPDKNGNLRTYDWEVGEARLIDYLPDSEGNLIAWDAPFGRAYNSDEPISRDKITAKDSQYALSTISLTMKTLPNIANPVLLLDSHVTRVYSNLVFAKTTLLAQPKPGLPLLRVALTGGGGMRSVNRHALQVLAHLKMDDTPLRDIEQRAATERLTAKAAREAGRKPSFITPPPDTVRPIMPKNYAFAVGTGPGMRHLRLLEDHVDAVFGDRVSGLNIIQSDMGFKRRPTDPLTAKDKKAREEAGLPTDTFGFPAVPDVHAAILHAGFTRLRILCLYYRDVTRLRMINCLAKAYSLDPARLDPPEGEETALTDHVSVVFQSAPDFLGHGPATDRNGAAQPFEKFLDDESGSVMIGAFCETELPDEEHKPERNEGEKAEAYARRVEQIDAKFQNKPFFTRRGITPQHLMGKKPGKYGKEAQVVQPSEVDHPAFMAFRDLYRGLGIIDQRLEDALVTDDGAPALPRLTFCGVHVRKQASPPGTRSEPRRIILATAIVPSPAPGGVWTMLGWTSLNRQWLPYREAAHVFQSHGYPEHRNSENTTENQRWAEAGRDIDQALADLSEHLDGAPYAVIVDGHACRRIWPGLQNQHLGRAPDPNERRTWLPGAGIPSHRRPAAVIRINISDKEMPQLSSITHFNQDGTTRETRTSPQLYEVITDFGTPTWMLFNLPRNFDGGGGGRLGSTFTRWHASLGKAGEEASERRKNELKAPWYTMTTTGIHPIVLQPGINGAALAHAVARLCHQTIAWSDRSRYPAPLHAAKQIDRDHPEYRRTAPPEDQPNTGEEDEEFAED</sequence>
<feature type="domain" description="pPIWI-RE RNaseH" evidence="2">
    <location>
        <begin position="643"/>
        <end position="943"/>
    </location>
</feature>
<evidence type="ECO:0008006" key="6">
    <source>
        <dbReference type="Google" id="ProtNLM"/>
    </source>
</evidence>
<keyword evidence="5" id="KW-1185">Reference proteome</keyword>
<evidence type="ECO:0000313" key="4">
    <source>
        <dbReference type="EMBL" id="GAA0956350.1"/>
    </source>
</evidence>
<feature type="domain" description="pPIWI-RE module N-terminal" evidence="3">
    <location>
        <begin position="15"/>
        <end position="417"/>
    </location>
</feature>
<feature type="compositionally biased region" description="Acidic residues" evidence="1">
    <location>
        <begin position="957"/>
        <end position="966"/>
    </location>
</feature>
<evidence type="ECO:0000256" key="1">
    <source>
        <dbReference type="SAM" id="MobiDB-lite"/>
    </source>
</evidence>
<gene>
    <name evidence="4" type="ORF">GCM10009550_42260</name>
</gene>
<reference evidence="5" key="1">
    <citation type="journal article" date="2019" name="Int. J. Syst. Evol. Microbiol.">
        <title>The Global Catalogue of Microorganisms (GCM) 10K type strain sequencing project: providing services to taxonomists for standard genome sequencing and annotation.</title>
        <authorList>
            <consortium name="The Broad Institute Genomics Platform"/>
            <consortium name="The Broad Institute Genome Sequencing Center for Infectious Disease"/>
            <person name="Wu L."/>
            <person name="Ma J."/>
        </authorList>
    </citation>
    <scope>NUCLEOTIDE SEQUENCE [LARGE SCALE GENOMIC DNA]</scope>
    <source>
        <strain evidence="5">JCM 10696</strain>
    </source>
</reference>
<dbReference type="Pfam" id="PF13111">
    <property type="entry name" value="pPIWI_RE_X"/>
    <property type="match status" value="1"/>
</dbReference>
<evidence type="ECO:0000259" key="3">
    <source>
        <dbReference type="Pfam" id="PF13111"/>
    </source>
</evidence>
<feature type="region of interest" description="Disordered" evidence="1">
    <location>
        <begin position="931"/>
        <end position="966"/>
    </location>
</feature>
<dbReference type="Pfam" id="PF13032">
    <property type="entry name" value="RNaseH_pPIWI_RE"/>
    <property type="match status" value="1"/>
</dbReference>
<protein>
    <recommendedName>
        <fullName evidence="6">DUF3893 domain-containing protein</fullName>
    </recommendedName>
</protein>
<accession>A0ABP4BWX7</accession>
<name>A0ABP4BWX7_9ACTN</name>
<evidence type="ECO:0000259" key="2">
    <source>
        <dbReference type="Pfam" id="PF13032"/>
    </source>
</evidence>
<evidence type="ECO:0000313" key="5">
    <source>
        <dbReference type="Proteomes" id="UP001500665"/>
    </source>
</evidence>
<feature type="compositionally biased region" description="Basic and acidic residues" evidence="1">
    <location>
        <begin position="935"/>
        <end position="949"/>
    </location>
</feature>
<dbReference type="RefSeq" id="WP_344242606.1">
    <property type="nucleotide sequence ID" value="NZ_BAAAHH010000017.1"/>
</dbReference>
<dbReference type="Proteomes" id="UP001500665">
    <property type="component" value="Unassembled WGS sequence"/>
</dbReference>
<organism evidence="4 5">
    <name type="scientific">Actinocorallia libanotica</name>
    <dbReference type="NCBI Taxonomy" id="46162"/>
    <lineage>
        <taxon>Bacteria</taxon>
        <taxon>Bacillati</taxon>
        <taxon>Actinomycetota</taxon>
        <taxon>Actinomycetes</taxon>
        <taxon>Streptosporangiales</taxon>
        <taxon>Thermomonosporaceae</taxon>
        <taxon>Actinocorallia</taxon>
    </lineage>
</organism>
<dbReference type="InterPro" id="IPR024996">
    <property type="entry name" value="RNaseH_pPIWI_RE"/>
</dbReference>
<comment type="caution">
    <text evidence="4">The sequence shown here is derived from an EMBL/GenBank/DDBJ whole genome shotgun (WGS) entry which is preliminary data.</text>
</comment>
<dbReference type="InterPro" id="IPR025085">
    <property type="entry name" value="pPIWI_RE_X"/>
</dbReference>